<organism evidence="8 9">
    <name type="scientific">Phanerochaete sordida</name>
    <dbReference type="NCBI Taxonomy" id="48140"/>
    <lineage>
        <taxon>Eukaryota</taxon>
        <taxon>Fungi</taxon>
        <taxon>Dikarya</taxon>
        <taxon>Basidiomycota</taxon>
        <taxon>Agaricomycotina</taxon>
        <taxon>Agaricomycetes</taxon>
        <taxon>Polyporales</taxon>
        <taxon>Phanerochaetaceae</taxon>
        <taxon>Phanerochaete</taxon>
    </lineage>
</organism>
<dbReference type="Proteomes" id="UP000703269">
    <property type="component" value="Unassembled WGS sequence"/>
</dbReference>
<reference evidence="8 9" key="1">
    <citation type="submission" date="2021-08" db="EMBL/GenBank/DDBJ databases">
        <title>Draft Genome Sequence of Phanerochaete sordida strain YK-624.</title>
        <authorList>
            <person name="Mori T."/>
            <person name="Dohra H."/>
            <person name="Suzuki T."/>
            <person name="Kawagishi H."/>
            <person name="Hirai H."/>
        </authorList>
    </citation>
    <scope>NUCLEOTIDE SEQUENCE [LARGE SCALE GENOMIC DNA]</scope>
    <source>
        <strain evidence="8 9">YK-624</strain>
    </source>
</reference>
<evidence type="ECO:0000256" key="2">
    <source>
        <dbReference type="ARBA" id="ARBA00008320"/>
    </source>
</evidence>
<evidence type="ECO:0000256" key="1">
    <source>
        <dbReference type="ARBA" id="ARBA00004123"/>
    </source>
</evidence>
<accession>A0A9P3G7D0</accession>
<dbReference type="Gene3D" id="3.40.50.150">
    <property type="entry name" value="Vaccinia Virus protein VP39"/>
    <property type="match status" value="1"/>
</dbReference>
<comment type="caution">
    <text evidence="8">The sequence shown here is derived from an EMBL/GenBank/DDBJ whole genome shotgun (WGS) entry which is preliminary data.</text>
</comment>
<evidence type="ECO:0000256" key="7">
    <source>
        <dbReference type="SAM" id="MobiDB-lite"/>
    </source>
</evidence>
<evidence type="ECO:0000313" key="9">
    <source>
        <dbReference type="Proteomes" id="UP000703269"/>
    </source>
</evidence>
<dbReference type="GO" id="GO:0005634">
    <property type="term" value="C:nucleus"/>
    <property type="evidence" value="ECO:0007669"/>
    <property type="project" value="UniProtKB-SubCell"/>
</dbReference>
<dbReference type="Gene3D" id="3.10.330.20">
    <property type="match status" value="1"/>
</dbReference>
<comment type="subcellular location">
    <subcellularLocation>
        <location evidence="1">Nucleus</location>
    </subcellularLocation>
</comment>
<gene>
    <name evidence="8" type="ORF">PsYK624_056850</name>
</gene>
<proteinExistence type="inferred from homology"/>
<keyword evidence="9" id="KW-1185">Reference proteome</keyword>
<evidence type="ECO:0000256" key="4">
    <source>
        <dbReference type="ARBA" id="ARBA00022694"/>
    </source>
</evidence>
<dbReference type="PANTHER" id="PTHR12945">
    <property type="entry name" value="TRANSLATION INITIATION FACTOR EIF3-RELATED"/>
    <property type="match status" value="1"/>
</dbReference>
<evidence type="ECO:0000256" key="6">
    <source>
        <dbReference type="ARBA" id="ARBA00032319"/>
    </source>
</evidence>
<dbReference type="GO" id="GO:0031515">
    <property type="term" value="C:tRNA (m1A) methyltransferase complex"/>
    <property type="evidence" value="ECO:0007669"/>
    <property type="project" value="InterPro"/>
</dbReference>
<dbReference type="AlphaFoldDB" id="A0A9P3G7D0"/>
<dbReference type="OrthoDB" id="10254665at2759"/>
<dbReference type="Pfam" id="PF04189">
    <property type="entry name" value="Gcd10p"/>
    <property type="match status" value="1"/>
</dbReference>
<feature type="region of interest" description="Disordered" evidence="7">
    <location>
        <begin position="410"/>
        <end position="462"/>
    </location>
</feature>
<keyword evidence="4" id="KW-0819">tRNA processing</keyword>
<evidence type="ECO:0000256" key="3">
    <source>
        <dbReference type="ARBA" id="ARBA00021704"/>
    </source>
</evidence>
<feature type="compositionally biased region" description="Low complexity" evidence="7">
    <location>
        <begin position="423"/>
        <end position="435"/>
    </location>
</feature>
<dbReference type="InterPro" id="IPR029063">
    <property type="entry name" value="SAM-dependent_MTases_sf"/>
</dbReference>
<protein>
    <recommendedName>
        <fullName evidence="3">tRNA (adenine(58)-N(1))-methyltransferase non-catalytic subunit TRM6</fullName>
    </recommendedName>
    <alternativeName>
        <fullName evidence="6">tRNA(m1A58)-methyltransferase subunit TRM6</fullName>
    </alternativeName>
</protein>
<sequence length="462" mass="51024">MDVAEGPSSSSVVSEQTIEAGHTLLLKMPTGDVRPHKIEKDTTVNLGKFGSFHANHLIGQPYGLTYDIVDKSLKVVPPRPIQEVEDTEATNELINDGEFVQPLTSEEIEELKKQGLPADEIVKRQIEQHANYQLKTEYSKEKYKKRKVAKYSKGFSTVIPALYNVCEYWFNKDATRLRDIRPDALSQILNLASIRPGGRYLCVDDASGIVVTGILQRLAGEGRLITICDIESPPAYPCMVQMNFPKEHTAVISSLNWATADEDYTPIVASSEPPTGKFKSEGQKSRLNKRKVASDMLMRHREELFAGEFDGLVIASQYDPWSILERLYPYLGGSASIVVHSPQVQILSDLHAKLRDLPGYLGPSLTEGFLRRYQVLPGRTHPTMNTSGTGGFILHAIKVYDDPNASSVMAHRQKAKKAKLEAEANANAAPATSSAEPERPVSDETLAETTQPIESSDAAMES</sequence>
<dbReference type="InterPro" id="IPR017423">
    <property type="entry name" value="TRM6"/>
</dbReference>
<evidence type="ECO:0000256" key="5">
    <source>
        <dbReference type="ARBA" id="ARBA00023242"/>
    </source>
</evidence>
<comment type="similarity">
    <text evidence="2">Belongs to the TRM6/GCD10 family.</text>
</comment>
<dbReference type="GO" id="GO:0030488">
    <property type="term" value="P:tRNA methylation"/>
    <property type="evidence" value="ECO:0007669"/>
    <property type="project" value="InterPro"/>
</dbReference>
<evidence type="ECO:0000313" key="8">
    <source>
        <dbReference type="EMBL" id="GJE89581.1"/>
    </source>
</evidence>
<name>A0A9P3G7D0_9APHY</name>
<keyword evidence="5" id="KW-0539">Nucleus</keyword>
<dbReference type="PANTHER" id="PTHR12945:SF0">
    <property type="entry name" value="TRNA (ADENINE(58)-N(1))-METHYLTRANSFERASE NON-CATALYTIC SUBUNIT TRM6"/>
    <property type="match status" value="1"/>
</dbReference>
<dbReference type="EMBL" id="BPQB01000013">
    <property type="protein sequence ID" value="GJE89581.1"/>
    <property type="molecule type" value="Genomic_DNA"/>
</dbReference>